<dbReference type="EMBL" id="BMLY01000001">
    <property type="protein sequence ID" value="GGP24426.1"/>
    <property type="molecule type" value="Genomic_DNA"/>
</dbReference>
<evidence type="ECO:0000256" key="1">
    <source>
        <dbReference type="SAM" id="MobiDB-lite"/>
    </source>
</evidence>
<sequence length="90" mass="10123">MAKQPEDKQTLELIEAPKKRGRPATGNAKTAAERMKEMRRRDKVNGNATVKLDSAEIAITLVSLEAAYMNDNGTWRNENAKRLHEKLKCA</sequence>
<evidence type="ECO:0000313" key="3">
    <source>
        <dbReference type="EMBL" id="GGP28335.1"/>
    </source>
</evidence>
<dbReference type="RefSeq" id="WP_188687888.1">
    <property type="nucleotide sequence ID" value="NZ_BMLY01000001.1"/>
</dbReference>
<keyword evidence="4" id="KW-1185">Reference proteome</keyword>
<feature type="compositionally biased region" description="Basic and acidic residues" evidence="1">
    <location>
        <begin position="1"/>
        <end position="18"/>
    </location>
</feature>
<feature type="compositionally biased region" description="Basic and acidic residues" evidence="1">
    <location>
        <begin position="31"/>
        <end position="44"/>
    </location>
</feature>
<dbReference type="Proteomes" id="UP000621859">
    <property type="component" value="Unassembled WGS sequence"/>
</dbReference>
<reference evidence="2" key="3">
    <citation type="submission" date="2024-05" db="EMBL/GenBank/DDBJ databases">
        <authorList>
            <person name="Sun Q."/>
            <person name="Zhou Y."/>
        </authorList>
    </citation>
    <scope>NUCLEOTIDE SEQUENCE</scope>
    <source>
        <strain evidence="2">CGMCC 1.8860</strain>
    </source>
</reference>
<reference evidence="4" key="2">
    <citation type="journal article" date="2019" name="Int. J. Syst. Evol. Microbiol.">
        <title>The Global Catalogue of Microorganisms (GCM) 10K type strain sequencing project: providing services to taxonomists for standard genome sequencing and annotation.</title>
        <authorList>
            <consortium name="The Broad Institute Genomics Platform"/>
            <consortium name="The Broad Institute Genome Sequencing Center for Infectious Disease"/>
            <person name="Wu L."/>
            <person name="Ma J."/>
        </authorList>
    </citation>
    <scope>NUCLEOTIDE SEQUENCE [LARGE SCALE GENOMIC DNA]</scope>
    <source>
        <strain evidence="4">CGMCC 1.8860</strain>
    </source>
</reference>
<accession>A0ABQ2PGQ1</accession>
<name>A0ABQ2PGQ1_9NEIS</name>
<evidence type="ECO:0000313" key="4">
    <source>
        <dbReference type="Proteomes" id="UP000621859"/>
    </source>
</evidence>
<comment type="caution">
    <text evidence="2">The sequence shown here is derived from an EMBL/GenBank/DDBJ whole genome shotgun (WGS) entry which is preliminary data.</text>
</comment>
<organism evidence="2 4">
    <name type="scientific">Silvimonas amylolytica</name>
    <dbReference type="NCBI Taxonomy" id="449663"/>
    <lineage>
        <taxon>Bacteria</taxon>
        <taxon>Pseudomonadati</taxon>
        <taxon>Pseudomonadota</taxon>
        <taxon>Betaproteobacteria</taxon>
        <taxon>Neisseriales</taxon>
        <taxon>Chitinibacteraceae</taxon>
        <taxon>Silvimonas</taxon>
    </lineage>
</organism>
<proteinExistence type="predicted"/>
<protein>
    <submittedName>
        <fullName evidence="2">Uncharacterized protein</fullName>
    </submittedName>
</protein>
<gene>
    <name evidence="2" type="ORF">GCM10010971_02450</name>
    <name evidence="3" type="ORF">GCM10010971_41540</name>
</gene>
<evidence type="ECO:0000313" key="2">
    <source>
        <dbReference type="EMBL" id="GGP24426.1"/>
    </source>
</evidence>
<feature type="region of interest" description="Disordered" evidence="1">
    <location>
        <begin position="1"/>
        <end position="45"/>
    </location>
</feature>
<reference evidence="2" key="1">
    <citation type="journal article" date="2014" name="Int. J. Syst. Evol. Microbiol.">
        <title>Complete genome of a new Firmicutes species belonging to the dominant human colonic microbiota ('Ruminococcus bicirculans') reveals two chromosomes and a selective capacity to utilize plant glucans.</title>
        <authorList>
            <consortium name="NISC Comparative Sequencing Program"/>
            <person name="Wegmann U."/>
            <person name="Louis P."/>
            <person name="Goesmann A."/>
            <person name="Henrissat B."/>
            <person name="Duncan S.H."/>
            <person name="Flint H.J."/>
        </authorList>
    </citation>
    <scope>NUCLEOTIDE SEQUENCE</scope>
    <source>
        <strain evidence="2">CGMCC 1.8860</strain>
    </source>
</reference>
<dbReference type="EMBL" id="BMLY01000015">
    <property type="protein sequence ID" value="GGP28335.1"/>
    <property type="molecule type" value="Genomic_DNA"/>
</dbReference>